<reference evidence="4" key="3">
    <citation type="submission" date="2022-11" db="EMBL/GenBank/DDBJ databases">
        <title>Genomic repertoires linked with pathogenic potency of arthritogenic Prevotella copri isolated from the gut of rheumatoid arthritis patients.</title>
        <authorList>
            <person name="Nii T."/>
            <person name="Maeda Y."/>
            <person name="Motooka D."/>
            <person name="Naito M."/>
            <person name="Matsumoto Y."/>
            <person name="Ogawa T."/>
            <person name="Oguro-Igashira E."/>
            <person name="Kishikawa T."/>
            <person name="Yamashita M."/>
            <person name="Koizumi S."/>
            <person name="Kurakawa T."/>
            <person name="Okumura R."/>
            <person name="Kayama H."/>
            <person name="Murakami M."/>
            <person name="Sakaguchi T."/>
            <person name="Das B."/>
            <person name="Nakamura S."/>
            <person name="Okada Y."/>
            <person name="Kumanogoh A."/>
            <person name="Takeda K."/>
        </authorList>
    </citation>
    <scope>NUCLEOTIDE SEQUENCE</scope>
    <source>
        <strain evidence="4">H012_8</strain>
    </source>
</reference>
<dbReference type="EMBL" id="JANDWU010000027">
    <property type="protein sequence ID" value="MCP9550301.1"/>
    <property type="molecule type" value="Genomic_DNA"/>
</dbReference>
<dbReference type="Proteomes" id="UP000284990">
    <property type="component" value="Unassembled WGS sequence"/>
</dbReference>
<keyword evidence="1" id="KW-0812">Transmembrane</keyword>
<dbReference type="AlphaFoldDB" id="A0A3E5AF18"/>
<reference evidence="8 9" key="1">
    <citation type="submission" date="2018-08" db="EMBL/GenBank/DDBJ databases">
        <title>A genome reference for cultivated species of the human gut microbiota.</title>
        <authorList>
            <person name="Zou Y."/>
            <person name="Xue W."/>
            <person name="Luo G."/>
        </authorList>
    </citation>
    <scope>NUCLEOTIDE SEQUENCE [LARGE SCALE GENOMIC DNA]</scope>
    <source>
        <strain evidence="6 9">AF24-12</strain>
        <strain evidence="7 10">AM42-23AC</strain>
        <strain evidence="5 8">OM06-11</strain>
    </source>
</reference>
<evidence type="ECO:0000313" key="6">
    <source>
        <dbReference type="EMBL" id="RGS15976.1"/>
    </source>
</evidence>
<proteinExistence type="predicted"/>
<name>A0A3E5AF18_9BACT</name>
<feature type="transmembrane region" description="Helical" evidence="1">
    <location>
        <begin position="42"/>
        <end position="62"/>
    </location>
</feature>
<dbReference type="EMBL" id="QSFW01000017">
    <property type="protein sequence ID" value="RHA86097.1"/>
    <property type="molecule type" value="Genomic_DNA"/>
</dbReference>
<reference evidence="2" key="2">
    <citation type="submission" date="2022-07" db="EMBL/GenBank/DDBJ databases">
        <title>Prevotella copri.</title>
        <authorList>
            <person name="Yang C."/>
        </authorList>
    </citation>
    <scope>NUCLEOTIDE SEQUENCE</scope>
    <source>
        <strain evidence="3">HF1476</strain>
        <strain evidence="2">HF1805</strain>
    </source>
</reference>
<evidence type="ECO:0000313" key="4">
    <source>
        <dbReference type="EMBL" id="MCW4155326.1"/>
    </source>
</evidence>
<evidence type="ECO:0000313" key="10">
    <source>
        <dbReference type="Proteomes" id="UP000284990"/>
    </source>
</evidence>
<dbReference type="EMBL" id="QRVA01000015">
    <property type="protein sequence ID" value="RGS15976.1"/>
    <property type="molecule type" value="Genomic_DNA"/>
</dbReference>
<evidence type="ECO:0000313" key="9">
    <source>
        <dbReference type="Proteomes" id="UP000283872"/>
    </source>
</evidence>
<keyword evidence="1" id="KW-0472">Membrane</keyword>
<feature type="transmembrane region" description="Helical" evidence="1">
    <location>
        <begin position="12"/>
        <end position="36"/>
    </location>
</feature>
<evidence type="ECO:0000313" key="3">
    <source>
        <dbReference type="EMBL" id="MCP9599233.1"/>
    </source>
</evidence>
<organism evidence="6 9">
    <name type="scientific">Segatella copri</name>
    <dbReference type="NCBI Taxonomy" id="165179"/>
    <lineage>
        <taxon>Bacteria</taxon>
        <taxon>Pseudomonadati</taxon>
        <taxon>Bacteroidota</taxon>
        <taxon>Bacteroidia</taxon>
        <taxon>Bacteroidales</taxon>
        <taxon>Prevotellaceae</taxon>
        <taxon>Segatella</taxon>
    </lineage>
</organism>
<dbReference type="EMBL" id="QSUC01000014">
    <property type="protein sequence ID" value="RGN10006.1"/>
    <property type="molecule type" value="Genomic_DNA"/>
</dbReference>
<evidence type="ECO:0000256" key="1">
    <source>
        <dbReference type="SAM" id="Phobius"/>
    </source>
</evidence>
<comment type="caution">
    <text evidence="6">The sequence shown here is derived from an EMBL/GenBank/DDBJ whole genome shotgun (WGS) entry which is preliminary data.</text>
</comment>
<evidence type="ECO:0000313" key="2">
    <source>
        <dbReference type="EMBL" id="MCP9550301.1"/>
    </source>
</evidence>
<evidence type="ECO:0000313" key="7">
    <source>
        <dbReference type="EMBL" id="RHA86097.1"/>
    </source>
</evidence>
<dbReference type="EMBL" id="JANDWN010000008">
    <property type="protein sequence ID" value="MCP9599233.1"/>
    <property type="molecule type" value="Genomic_DNA"/>
</dbReference>
<sequence length="65" mass="6912">MAKMNKKLITLLHTLPSMGMAFIVLGVLLMVASFAFSIKGNSALFAGLFFILAGIAGFVYSLKKG</sequence>
<protein>
    <submittedName>
        <fullName evidence="6">Uncharacterized protein</fullName>
    </submittedName>
</protein>
<evidence type="ECO:0000313" key="8">
    <source>
        <dbReference type="Proteomes" id="UP000261245"/>
    </source>
</evidence>
<dbReference type="Proteomes" id="UP000283872">
    <property type="component" value="Unassembled WGS sequence"/>
</dbReference>
<dbReference type="Proteomes" id="UP000261245">
    <property type="component" value="Unassembled WGS sequence"/>
</dbReference>
<dbReference type="Proteomes" id="UP001205506">
    <property type="component" value="Unassembled WGS sequence"/>
</dbReference>
<keyword evidence="1" id="KW-1133">Transmembrane helix</keyword>
<accession>A0A3E5AF18</accession>
<dbReference type="EMBL" id="JAPDVH010000001">
    <property type="protein sequence ID" value="MCW4155326.1"/>
    <property type="molecule type" value="Genomic_DNA"/>
</dbReference>
<dbReference type="Proteomes" id="UP001204486">
    <property type="component" value="Unassembled WGS sequence"/>
</dbReference>
<dbReference type="Proteomes" id="UP001209168">
    <property type="component" value="Unassembled WGS sequence"/>
</dbReference>
<dbReference type="RefSeq" id="WP_117587116.1">
    <property type="nucleotide sequence ID" value="NZ_CATKVS010000005.1"/>
</dbReference>
<gene>
    <name evidence="7" type="ORF">DW916_09225</name>
    <name evidence="6" type="ORF">DWY11_07685</name>
    <name evidence="5" type="ORF">DXB80_07115</name>
    <name evidence="3" type="ORF">NNC55_04585</name>
    <name evidence="2" type="ORF">NNC68_12600</name>
    <name evidence="4" type="ORF">ONT23_07200</name>
</gene>
<evidence type="ECO:0000313" key="5">
    <source>
        <dbReference type="EMBL" id="RGN10006.1"/>
    </source>
</evidence>